<dbReference type="STRING" id="75922.BST47_28495"/>
<keyword evidence="2" id="KW-1185">Reference proteome</keyword>
<name>A0A1X0JEA8_9MYCO</name>
<sequence>MKAASPAAGGRLIVAFQPHLYSRTFAIESGAALDHGDEVVVLDVYVATEDPIPGFTRWPDRQCGALSPEGVHYVPKRGAVPTVLAGLPAQATSSSP</sequence>
<accession>A0A1X0JEA8</accession>
<dbReference type="GO" id="GO:0016881">
    <property type="term" value="F:acid-amino acid ligase activity"/>
    <property type="evidence" value="ECO:0007669"/>
    <property type="project" value="InterPro"/>
</dbReference>
<gene>
    <name evidence="1" type="ORF">BST47_28495</name>
</gene>
<dbReference type="EMBL" id="MVIM01000027">
    <property type="protein sequence ID" value="ORB61259.1"/>
    <property type="molecule type" value="Genomic_DNA"/>
</dbReference>
<dbReference type="InterPro" id="IPR036615">
    <property type="entry name" value="Mur_ligase_C_dom_sf"/>
</dbReference>
<evidence type="ECO:0000313" key="1">
    <source>
        <dbReference type="EMBL" id="ORB61259.1"/>
    </source>
</evidence>
<dbReference type="Gene3D" id="3.90.190.20">
    <property type="entry name" value="Mur ligase, C-terminal domain"/>
    <property type="match status" value="1"/>
</dbReference>
<dbReference type="AlphaFoldDB" id="A0A1X0JEA8"/>
<comment type="caution">
    <text evidence="1">The sequence shown here is derived from an EMBL/GenBank/DDBJ whole genome shotgun (WGS) entry which is preliminary data.</text>
</comment>
<dbReference type="RefSeq" id="WP_046189473.1">
    <property type="nucleotide sequence ID" value="NZ_MVIM01000027.1"/>
</dbReference>
<dbReference type="OrthoDB" id="9804126at2"/>
<protein>
    <submittedName>
        <fullName evidence="1">Uncharacterized protein</fullName>
    </submittedName>
</protein>
<dbReference type="Proteomes" id="UP000192411">
    <property type="component" value="Unassembled WGS sequence"/>
</dbReference>
<proteinExistence type="predicted"/>
<organism evidence="1 2">
    <name type="scientific">Mycolicibacterium tusciae</name>
    <dbReference type="NCBI Taxonomy" id="75922"/>
    <lineage>
        <taxon>Bacteria</taxon>
        <taxon>Bacillati</taxon>
        <taxon>Actinomycetota</taxon>
        <taxon>Actinomycetes</taxon>
        <taxon>Mycobacteriales</taxon>
        <taxon>Mycobacteriaceae</taxon>
        <taxon>Mycolicibacterium</taxon>
    </lineage>
</organism>
<reference evidence="1 2" key="1">
    <citation type="submission" date="2017-02" db="EMBL/GenBank/DDBJ databases">
        <title>The new phylogeny of genus Mycobacterium.</title>
        <authorList>
            <person name="Tortoli E."/>
            <person name="Trovato A."/>
            <person name="Cirillo D.M."/>
        </authorList>
    </citation>
    <scope>NUCLEOTIDE SEQUENCE [LARGE SCALE GENOMIC DNA]</scope>
    <source>
        <strain evidence="1 2">DSM 44338</strain>
    </source>
</reference>
<evidence type="ECO:0000313" key="2">
    <source>
        <dbReference type="Proteomes" id="UP000192411"/>
    </source>
</evidence>
<dbReference type="SUPFAM" id="SSF53244">
    <property type="entry name" value="MurD-like peptide ligases, peptide-binding domain"/>
    <property type="match status" value="1"/>
</dbReference>